<gene>
    <name evidence="1" type="ORF">DB745_13495</name>
</gene>
<protein>
    <recommendedName>
        <fullName evidence="3">FAD-binding domain-containing protein</fullName>
    </recommendedName>
</protein>
<name>A0ABX5JRL0_9GAMM</name>
<dbReference type="SUPFAM" id="SSF51905">
    <property type="entry name" value="FAD/NAD(P)-binding domain"/>
    <property type="match status" value="1"/>
</dbReference>
<dbReference type="RefSeq" id="WP_108335316.1">
    <property type="nucleotide sequence ID" value="NZ_QCXM01000017.1"/>
</dbReference>
<proteinExistence type="predicted"/>
<evidence type="ECO:0000313" key="2">
    <source>
        <dbReference type="Proteomes" id="UP000251035"/>
    </source>
</evidence>
<dbReference type="Proteomes" id="UP000251035">
    <property type="component" value="Unassembled WGS sequence"/>
</dbReference>
<comment type="caution">
    <text evidence="1">The sequence shown here is derived from an EMBL/GenBank/DDBJ whole genome shotgun (WGS) entry which is preliminary data.</text>
</comment>
<dbReference type="InterPro" id="IPR036188">
    <property type="entry name" value="FAD/NAD-bd_sf"/>
</dbReference>
<keyword evidence="2" id="KW-1185">Reference proteome</keyword>
<sequence length="86" mass="9419">MKTIAIVGGGPIGLYLAIRLSQVLGSQLSEFKIIIIEPKLNDYNRPGIVAKNVLDLIERHIKLGNEVLGLANRIGSAHIILRMNPH</sequence>
<accession>A0ABX5JRL0</accession>
<organism evidence="1 2">
    <name type="scientific">Legionella taurinensis</name>
    <dbReference type="NCBI Taxonomy" id="70611"/>
    <lineage>
        <taxon>Bacteria</taxon>
        <taxon>Pseudomonadati</taxon>
        <taxon>Pseudomonadota</taxon>
        <taxon>Gammaproteobacteria</taxon>
        <taxon>Legionellales</taxon>
        <taxon>Legionellaceae</taxon>
        <taxon>Legionella</taxon>
    </lineage>
</organism>
<dbReference type="EMBL" id="QCXM01000017">
    <property type="protein sequence ID" value="PUT45227.1"/>
    <property type="molecule type" value="Genomic_DNA"/>
</dbReference>
<reference evidence="1 2" key="1">
    <citation type="submission" date="2018-04" db="EMBL/GenBank/DDBJ databases">
        <title>Whole genome sequence comparison of clinical and drinking water Legionella pneumophila isolates associated with the Flint Water Crisis.</title>
        <authorList>
            <person name="Garner E."/>
            <person name="Brown C."/>
            <person name="Schwake O."/>
            <person name="Coil D."/>
            <person name="Jospin G."/>
            <person name="Eisen J."/>
            <person name="Edwards M."/>
            <person name="Pruden A."/>
        </authorList>
    </citation>
    <scope>NUCLEOTIDE SEQUENCE [LARGE SCALE GENOMIC DNA]</scope>
    <source>
        <strain evidence="1 2">Genessee03</strain>
    </source>
</reference>
<dbReference type="Gene3D" id="3.50.50.60">
    <property type="entry name" value="FAD/NAD(P)-binding domain"/>
    <property type="match status" value="1"/>
</dbReference>
<evidence type="ECO:0008006" key="3">
    <source>
        <dbReference type="Google" id="ProtNLM"/>
    </source>
</evidence>
<evidence type="ECO:0000313" key="1">
    <source>
        <dbReference type="EMBL" id="PUT45227.1"/>
    </source>
</evidence>